<reference evidence="3" key="1">
    <citation type="journal article" date="2019" name="Int. J. Syst. Evol. Microbiol.">
        <title>The Global Catalogue of Microorganisms (GCM) 10K type strain sequencing project: providing services to taxonomists for standard genome sequencing and annotation.</title>
        <authorList>
            <consortium name="The Broad Institute Genomics Platform"/>
            <consortium name="The Broad Institute Genome Sequencing Center for Infectious Disease"/>
            <person name="Wu L."/>
            <person name="Ma J."/>
        </authorList>
    </citation>
    <scope>NUCLEOTIDE SEQUENCE [LARGE SCALE GENOMIC DNA]</scope>
    <source>
        <strain evidence="3">JCM 17551</strain>
    </source>
</reference>
<dbReference type="Proteomes" id="UP001501565">
    <property type="component" value="Unassembled WGS sequence"/>
</dbReference>
<dbReference type="InterPro" id="IPR053864">
    <property type="entry name" value="DUF6933"/>
</dbReference>
<dbReference type="Pfam" id="PF22016">
    <property type="entry name" value="DUF6933"/>
    <property type="match status" value="1"/>
</dbReference>
<evidence type="ECO:0000313" key="3">
    <source>
        <dbReference type="Proteomes" id="UP001501565"/>
    </source>
</evidence>
<comment type="caution">
    <text evidence="2">The sequence shown here is derived from an EMBL/GenBank/DDBJ whole genome shotgun (WGS) entry which is preliminary data.</text>
</comment>
<dbReference type="RefSeq" id="WP_344796969.1">
    <property type="nucleotide sequence ID" value="NZ_BAABBN010000004.1"/>
</dbReference>
<organism evidence="2 3">
    <name type="scientific">Litoribacillus peritrichatus</name>
    <dbReference type="NCBI Taxonomy" id="718191"/>
    <lineage>
        <taxon>Bacteria</taxon>
        <taxon>Pseudomonadati</taxon>
        <taxon>Pseudomonadota</taxon>
        <taxon>Gammaproteobacteria</taxon>
        <taxon>Oceanospirillales</taxon>
        <taxon>Oceanospirillaceae</taxon>
        <taxon>Litoribacillus</taxon>
    </lineage>
</organism>
<gene>
    <name evidence="2" type="ORF">GCM10022277_14440</name>
</gene>
<evidence type="ECO:0000313" key="2">
    <source>
        <dbReference type="EMBL" id="GAA3919998.1"/>
    </source>
</evidence>
<feature type="domain" description="DUF6933" evidence="1">
    <location>
        <begin position="3"/>
        <end position="165"/>
    </location>
</feature>
<dbReference type="EMBL" id="BAABBN010000004">
    <property type="protein sequence ID" value="GAA3919998.1"/>
    <property type="molecule type" value="Genomic_DNA"/>
</dbReference>
<keyword evidence="3" id="KW-1185">Reference proteome</keyword>
<name>A0ABP7MFX6_9GAMM</name>
<accession>A0ABP7MFX6</accession>
<proteinExistence type="predicted"/>
<evidence type="ECO:0000259" key="1">
    <source>
        <dbReference type="Pfam" id="PF22016"/>
    </source>
</evidence>
<protein>
    <recommendedName>
        <fullName evidence="1">DUF6933 domain-containing protein</fullName>
    </recommendedName>
</protein>
<sequence length="181" mass="20724">MLVHITNSLTSYLKEQLHNNQQEPHQLVSKSRMVGDAWQWHAHRFPYGDSCCVLLCHDATGFVLSITGLEPPDYHYMSDIIKDLLMAAIEDLGFSPVQSKKLILKLGAVMYDDQCLGSVKEMLSVAWQDLKNLLVDRPNLLLWNPITINQLINERIIKMDGEWCRPDGLFKTFVENELKGL</sequence>